<keyword evidence="3" id="KW-0547">Nucleotide-binding</keyword>
<dbReference type="KEGG" id="pseg:D3H65_08590"/>
<evidence type="ECO:0000256" key="4">
    <source>
        <dbReference type="ARBA" id="ARBA00022777"/>
    </source>
</evidence>
<dbReference type="InterPro" id="IPR017583">
    <property type="entry name" value="Tagatose/fructose_Pkinase"/>
</dbReference>
<dbReference type="NCBIfam" id="TIGR03168">
    <property type="entry name" value="1-PFK"/>
    <property type="match status" value="1"/>
</dbReference>
<reference evidence="8 9" key="1">
    <citation type="submission" date="2018-09" db="EMBL/GenBank/DDBJ databases">
        <title>Genome sequencing of strain 6GH32-13.</title>
        <authorList>
            <person name="Weon H.-Y."/>
            <person name="Heo J."/>
            <person name="Kwon S.-W."/>
        </authorList>
    </citation>
    <scope>NUCLEOTIDE SEQUENCE [LARGE SCALE GENOMIC DNA]</scope>
    <source>
        <strain evidence="8 9">5GH32-13</strain>
    </source>
</reference>
<evidence type="ECO:0000256" key="5">
    <source>
        <dbReference type="ARBA" id="ARBA00022840"/>
    </source>
</evidence>
<dbReference type="SUPFAM" id="SSF53613">
    <property type="entry name" value="Ribokinase-like"/>
    <property type="match status" value="1"/>
</dbReference>
<dbReference type="PIRSF" id="PIRSF000535">
    <property type="entry name" value="1PFK/6PFK/LacC"/>
    <property type="match status" value="1"/>
</dbReference>
<feature type="domain" description="Carbohydrate kinase PfkB" evidence="7">
    <location>
        <begin position="11"/>
        <end position="297"/>
    </location>
</feature>
<dbReference type="GO" id="GO:0005829">
    <property type="term" value="C:cytosol"/>
    <property type="evidence" value="ECO:0007669"/>
    <property type="project" value="TreeGrafter"/>
</dbReference>
<keyword evidence="4 8" id="KW-0418">Kinase</keyword>
<evidence type="ECO:0000313" key="8">
    <source>
        <dbReference type="EMBL" id="AXY74034.1"/>
    </source>
</evidence>
<accession>A0A3B7MHY6</accession>
<evidence type="ECO:0000256" key="1">
    <source>
        <dbReference type="ARBA" id="ARBA00010688"/>
    </source>
</evidence>
<dbReference type="InterPro" id="IPR011611">
    <property type="entry name" value="PfkB_dom"/>
</dbReference>
<dbReference type="AlphaFoldDB" id="A0A3B7MHY6"/>
<sequence length="318" mass="34012">MSSIITITFNPCIDKSISVPALIPDKKLHCTVEQLQPGGGGINVARVIKRLGLPVTAIYPSGGSTGVLLDELLKKEVVTTLTIPTTHPIRENIMLTETGTHKQYRLGMPGEPLTLQEWQACLRVISGTEDAAFIIVSGSIQDNAPRDLFRQIASIAREKQAKLIVDAAGETLQMAVRVGAWLIKPNLSELAELSGKKELNEYQVREEAHHLITSGHCSIVVVSMDARGAILVTADECYRAIPPIIKPQSSVGAGDSMVGGIVYSLSQGKTMQEALRMGVACGTAAIMNPGTSLCKPEDAGMLYNEIQIFPLATAACPD</sequence>
<dbReference type="PANTHER" id="PTHR46566:SF2">
    <property type="entry name" value="ATP-DEPENDENT 6-PHOSPHOFRUCTOKINASE ISOZYME 2"/>
    <property type="match status" value="1"/>
</dbReference>
<dbReference type="GO" id="GO:0005524">
    <property type="term" value="F:ATP binding"/>
    <property type="evidence" value="ECO:0007669"/>
    <property type="project" value="UniProtKB-KW"/>
</dbReference>
<protein>
    <submittedName>
        <fullName evidence="8">1-phosphofructokinase family hexose kinase</fullName>
    </submittedName>
</protein>
<keyword evidence="2 6" id="KW-0808">Transferase</keyword>
<dbReference type="Gene3D" id="3.40.1190.20">
    <property type="match status" value="1"/>
</dbReference>
<dbReference type="PANTHER" id="PTHR46566">
    <property type="entry name" value="1-PHOSPHOFRUCTOKINASE-RELATED"/>
    <property type="match status" value="1"/>
</dbReference>
<dbReference type="RefSeq" id="WP_119049921.1">
    <property type="nucleotide sequence ID" value="NZ_CP032157.1"/>
</dbReference>
<dbReference type="InterPro" id="IPR029056">
    <property type="entry name" value="Ribokinase-like"/>
</dbReference>
<dbReference type="Pfam" id="PF00294">
    <property type="entry name" value="PfkB"/>
    <property type="match status" value="1"/>
</dbReference>
<evidence type="ECO:0000256" key="3">
    <source>
        <dbReference type="ARBA" id="ARBA00022741"/>
    </source>
</evidence>
<evidence type="ECO:0000256" key="2">
    <source>
        <dbReference type="ARBA" id="ARBA00022679"/>
    </source>
</evidence>
<dbReference type="InterPro" id="IPR002173">
    <property type="entry name" value="Carboh/pur_kinase_PfkB_CS"/>
</dbReference>
<keyword evidence="9" id="KW-1185">Reference proteome</keyword>
<proteinExistence type="inferred from homology"/>
<name>A0A3B7MHY6_9BACT</name>
<evidence type="ECO:0000256" key="6">
    <source>
        <dbReference type="PIRNR" id="PIRNR000535"/>
    </source>
</evidence>
<evidence type="ECO:0000313" key="9">
    <source>
        <dbReference type="Proteomes" id="UP000263900"/>
    </source>
</evidence>
<dbReference type="FunFam" id="3.40.1190.20:FF:000001">
    <property type="entry name" value="Phosphofructokinase"/>
    <property type="match status" value="1"/>
</dbReference>
<dbReference type="OrthoDB" id="9801219at2"/>
<organism evidence="8 9">
    <name type="scientific">Paraflavitalea soli</name>
    <dbReference type="NCBI Taxonomy" id="2315862"/>
    <lineage>
        <taxon>Bacteria</taxon>
        <taxon>Pseudomonadati</taxon>
        <taxon>Bacteroidota</taxon>
        <taxon>Chitinophagia</taxon>
        <taxon>Chitinophagales</taxon>
        <taxon>Chitinophagaceae</taxon>
        <taxon>Paraflavitalea</taxon>
    </lineage>
</organism>
<dbReference type="GO" id="GO:0003872">
    <property type="term" value="F:6-phosphofructokinase activity"/>
    <property type="evidence" value="ECO:0007669"/>
    <property type="project" value="TreeGrafter"/>
</dbReference>
<evidence type="ECO:0000259" key="7">
    <source>
        <dbReference type="Pfam" id="PF00294"/>
    </source>
</evidence>
<comment type="similarity">
    <text evidence="1">Belongs to the carbohydrate kinase PfkB family.</text>
</comment>
<dbReference type="EMBL" id="CP032157">
    <property type="protein sequence ID" value="AXY74034.1"/>
    <property type="molecule type" value="Genomic_DNA"/>
</dbReference>
<keyword evidence="5" id="KW-0067">ATP-binding</keyword>
<dbReference type="PROSITE" id="PS00583">
    <property type="entry name" value="PFKB_KINASES_1"/>
    <property type="match status" value="1"/>
</dbReference>
<dbReference type="Proteomes" id="UP000263900">
    <property type="component" value="Chromosome"/>
</dbReference>
<gene>
    <name evidence="8" type="ORF">D3H65_08590</name>
</gene>
<dbReference type="CDD" id="cd01164">
    <property type="entry name" value="FruK_PfkB_like"/>
    <property type="match status" value="1"/>
</dbReference>
<dbReference type="PROSITE" id="PS00584">
    <property type="entry name" value="PFKB_KINASES_2"/>
    <property type="match status" value="1"/>
</dbReference>